<comment type="caution">
    <text evidence="5">The sequence shown here is derived from an EMBL/GenBank/DDBJ whole genome shotgun (WGS) entry which is preliminary data.</text>
</comment>
<dbReference type="EMBL" id="VWNA01000001">
    <property type="protein sequence ID" value="MQT12564.1"/>
    <property type="molecule type" value="Genomic_DNA"/>
</dbReference>
<dbReference type="InterPro" id="IPR013611">
    <property type="entry name" value="Transp-assoc_OB_typ2"/>
</dbReference>
<dbReference type="InterPro" id="IPR003593">
    <property type="entry name" value="AAA+_ATPase"/>
</dbReference>
<dbReference type="Gene3D" id="3.40.50.300">
    <property type="entry name" value="P-loop containing nucleotide triphosphate hydrolases"/>
    <property type="match status" value="1"/>
</dbReference>
<organism evidence="5 6">
    <name type="scientific">Segnochrobactrum spirostomi</name>
    <dbReference type="NCBI Taxonomy" id="2608987"/>
    <lineage>
        <taxon>Bacteria</taxon>
        <taxon>Pseudomonadati</taxon>
        <taxon>Pseudomonadota</taxon>
        <taxon>Alphaproteobacteria</taxon>
        <taxon>Hyphomicrobiales</taxon>
        <taxon>Segnochrobactraceae</taxon>
        <taxon>Segnochrobactrum</taxon>
    </lineage>
</organism>
<proteinExistence type="predicted"/>
<dbReference type="PANTHER" id="PTHR42781:SF4">
    <property type="entry name" value="SPERMIDINE_PUTRESCINE IMPORT ATP-BINDING PROTEIN POTA"/>
    <property type="match status" value="1"/>
</dbReference>
<keyword evidence="3 5" id="KW-0067">ATP-binding</keyword>
<dbReference type="GO" id="GO:0043190">
    <property type="term" value="C:ATP-binding cassette (ABC) transporter complex"/>
    <property type="evidence" value="ECO:0007669"/>
    <property type="project" value="InterPro"/>
</dbReference>
<name>A0A6A7Y0T5_9HYPH</name>
<dbReference type="InterPro" id="IPR027417">
    <property type="entry name" value="P-loop_NTPase"/>
</dbReference>
<evidence type="ECO:0000256" key="2">
    <source>
        <dbReference type="ARBA" id="ARBA00022741"/>
    </source>
</evidence>
<dbReference type="GO" id="GO:0005524">
    <property type="term" value="F:ATP binding"/>
    <property type="evidence" value="ECO:0007669"/>
    <property type="project" value="UniProtKB-KW"/>
</dbReference>
<dbReference type="SMART" id="SM00382">
    <property type="entry name" value="AAA"/>
    <property type="match status" value="1"/>
</dbReference>
<evidence type="ECO:0000313" key="5">
    <source>
        <dbReference type="EMBL" id="MQT12564.1"/>
    </source>
</evidence>
<dbReference type="SUPFAM" id="SSF50331">
    <property type="entry name" value="MOP-like"/>
    <property type="match status" value="1"/>
</dbReference>
<dbReference type="InterPro" id="IPR008995">
    <property type="entry name" value="Mo/tungstate-bd_C_term_dom"/>
</dbReference>
<dbReference type="RefSeq" id="WP_153479813.1">
    <property type="nucleotide sequence ID" value="NZ_VWNA01000001.1"/>
</dbReference>
<dbReference type="InterPro" id="IPR050093">
    <property type="entry name" value="ABC_SmlMolc_Importer"/>
</dbReference>
<dbReference type="FunFam" id="3.40.50.300:FF:000425">
    <property type="entry name" value="Probable ABC transporter, ATP-binding subunit"/>
    <property type="match status" value="1"/>
</dbReference>
<evidence type="ECO:0000313" key="6">
    <source>
        <dbReference type="Proteomes" id="UP000332515"/>
    </source>
</evidence>
<evidence type="ECO:0000256" key="3">
    <source>
        <dbReference type="ARBA" id="ARBA00022840"/>
    </source>
</evidence>
<dbReference type="Pfam" id="PF08402">
    <property type="entry name" value="TOBE_2"/>
    <property type="match status" value="1"/>
</dbReference>
<evidence type="ECO:0000259" key="4">
    <source>
        <dbReference type="PROSITE" id="PS50893"/>
    </source>
</evidence>
<accession>A0A6A7Y0T5</accession>
<dbReference type="GO" id="GO:0015697">
    <property type="term" value="P:quaternary ammonium group transport"/>
    <property type="evidence" value="ECO:0007669"/>
    <property type="project" value="UniProtKB-ARBA"/>
</dbReference>
<protein>
    <submittedName>
        <fullName evidence="5">ABC transporter ATP-binding protein</fullName>
    </submittedName>
</protein>
<dbReference type="AlphaFoldDB" id="A0A6A7Y0T5"/>
<dbReference type="Gene3D" id="2.40.50.100">
    <property type="match status" value="1"/>
</dbReference>
<feature type="domain" description="ABC transporter" evidence="4">
    <location>
        <begin position="5"/>
        <end position="235"/>
    </location>
</feature>
<dbReference type="GO" id="GO:0022857">
    <property type="term" value="F:transmembrane transporter activity"/>
    <property type="evidence" value="ECO:0007669"/>
    <property type="project" value="InterPro"/>
</dbReference>
<evidence type="ECO:0000256" key="1">
    <source>
        <dbReference type="ARBA" id="ARBA00022448"/>
    </source>
</evidence>
<dbReference type="PANTHER" id="PTHR42781">
    <property type="entry name" value="SPERMIDINE/PUTRESCINE IMPORT ATP-BINDING PROTEIN POTA"/>
    <property type="match status" value="1"/>
</dbReference>
<dbReference type="GO" id="GO:0016887">
    <property type="term" value="F:ATP hydrolysis activity"/>
    <property type="evidence" value="ECO:0007669"/>
    <property type="project" value="InterPro"/>
</dbReference>
<dbReference type="Pfam" id="PF00005">
    <property type="entry name" value="ABC_tran"/>
    <property type="match status" value="1"/>
</dbReference>
<dbReference type="InterPro" id="IPR003439">
    <property type="entry name" value="ABC_transporter-like_ATP-bd"/>
</dbReference>
<dbReference type="PROSITE" id="PS50893">
    <property type="entry name" value="ABC_TRANSPORTER_2"/>
    <property type="match status" value="1"/>
</dbReference>
<dbReference type="Proteomes" id="UP000332515">
    <property type="component" value="Unassembled WGS sequence"/>
</dbReference>
<keyword evidence="6" id="KW-1185">Reference proteome</keyword>
<gene>
    <name evidence="5" type="ORF">F0357_07805</name>
</gene>
<reference evidence="5 6" key="1">
    <citation type="submission" date="2019-09" db="EMBL/GenBank/DDBJ databases">
        <title>Segnochrobactrum spirostomi gen. nov., sp. nov., isolated from the ciliate Spirostomum cf. yagiui and description of a novel family, Segnochrobactraceae fam. nov. within the order Rhizobiales of the class Alphaproteobacteria.</title>
        <authorList>
            <person name="Akter S."/>
            <person name="Shazib S.U.A."/>
            <person name="Shin M.K."/>
        </authorList>
    </citation>
    <scope>NUCLEOTIDE SEQUENCE [LARGE SCALE GENOMIC DNA]</scope>
    <source>
        <strain evidence="5 6">Sp-1</strain>
    </source>
</reference>
<keyword evidence="2" id="KW-0547">Nucleotide-binding</keyword>
<sequence>MTSSITISGLTKLYNGKRALDGIDLEIAGGELIALLGSSGCGKTTLLRCIAGLTEPEEGRIFFGPDDLTRVPTQSRPIGMVFQSYALFPNMSVRQNIGFPLKIRGLPKAAIDRRVDELIALVGLAERADHHPNALSGGQQQRTALARALAPDPQVLLLDEPLSALDAVVRDHLRDEIRRIQQEIRTTAILVTHDQSEALAVADRVVVMRAGRIEQIATPDALYERPATEFVASFIGSRNQFDLPVADGRIRIGGMLDMAVDTHLGRATLFVRAEDVHRVDPGEGAAARVDERLFQGQTTRFYLAVEGPEGPLRLRVDWPSRATAALKTGDTVHVTVPPERAHVFC</sequence>
<dbReference type="SUPFAM" id="SSF52540">
    <property type="entry name" value="P-loop containing nucleoside triphosphate hydrolases"/>
    <property type="match status" value="1"/>
</dbReference>
<keyword evidence="1" id="KW-0813">Transport</keyword>